<name>A0A6T0DMA1_CHRCT</name>
<dbReference type="Gene3D" id="3.40.50.150">
    <property type="entry name" value="Vaccinia Virus protein VP39"/>
    <property type="match status" value="1"/>
</dbReference>
<protein>
    <recommendedName>
        <fullName evidence="2">Methyltransferase type 11 domain-containing protein</fullName>
    </recommendedName>
</protein>
<evidence type="ECO:0000313" key="3">
    <source>
        <dbReference type="EMBL" id="CAE0784780.1"/>
    </source>
</evidence>
<feature type="domain" description="Methyltransferase type 11" evidence="2">
    <location>
        <begin position="203"/>
        <end position="272"/>
    </location>
</feature>
<feature type="region of interest" description="Disordered" evidence="1">
    <location>
        <begin position="400"/>
        <end position="532"/>
    </location>
</feature>
<proteinExistence type="predicted"/>
<evidence type="ECO:0000259" key="2">
    <source>
        <dbReference type="Pfam" id="PF08241"/>
    </source>
</evidence>
<reference evidence="3" key="1">
    <citation type="submission" date="2021-01" db="EMBL/GenBank/DDBJ databases">
        <authorList>
            <person name="Corre E."/>
            <person name="Pelletier E."/>
            <person name="Niang G."/>
            <person name="Scheremetjew M."/>
            <person name="Finn R."/>
            <person name="Kale V."/>
            <person name="Holt S."/>
            <person name="Cochrane G."/>
            <person name="Meng A."/>
            <person name="Brown T."/>
            <person name="Cohen L."/>
        </authorList>
    </citation>
    <scope>NUCLEOTIDE SEQUENCE</scope>
    <source>
        <strain evidence="3">CCMP645</strain>
    </source>
</reference>
<dbReference type="SUPFAM" id="SSF53335">
    <property type="entry name" value="S-adenosyl-L-methionine-dependent methyltransferases"/>
    <property type="match status" value="1"/>
</dbReference>
<feature type="compositionally biased region" description="Pro residues" evidence="1">
    <location>
        <begin position="516"/>
        <end position="525"/>
    </location>
</feature>
<sequence length="635" mass="68064">MGYLQGSARNAGFQTAQTFEYTGFVSDAASHTEVRVPSRSAACKQQPGYPYSPCGKGNFKQGPCMTSVLNHRARTSGVRAGLIMLAIAPCVLEYPLGEDSSMQLKLFDSLLRTKPYPAELPFATEPFLVNAAGAPLEGSELPLRPRPSAAALSLLRRVHLEQLHDAGARPHVLELSLDGESTLATAKGLPQKKPAAQLKLSQLHLGAASLAAAKRAYPRSSHAVLPTPDAPWPLPDANFDAVVCHGCLPFLTDPLYFFGELYRVLKPSGSAVVSWFDAFCGDGDGAAAAYDAEHATAAWASSADAAELLYMTASFFKYSGAWQRLRIESADDRQRELFFMTGVKMTDRELQLLRAKQDIVRRLAESERDTLPISHSTSSFPRQKYAWPAASQSAPIKPSLKRHGFAMPAPAMPAPATAAPPTTAATRATPASRRPKAEVQRPEAGEEPRVDGLQRREQRPAATPAQSAEPTASTGAVLPPRLQPLGSGAFSRPAAQLAAPEQERRPGRPGDEEPALPSPANPAPGVPSNATAGTLAEGAKTANAPGATVDHEESWRKSELVRAKILETMKRGISQAKNRTDLGAGELQLLEHMKMYVMETKLAEANLTADESAIWEELKADYVTASASKRNDNGA</sequence>
<dbReference type="EMBL" id="HBIZ01060014">
    <property type="protein sequence ID" value="CAE0784781.1"/>
    <property type="molecule type" value="Transcribed_RNA"/>
</dbReference>
<accession>A0A6T0DMA1</accession>
<evidence type="ECO:0000313" key="4">
    <source>
        <dbReference type="EMBL" id="CAE0784781.1"/>
    </source>
</evidence>
<feature type="compositionally biased region" description="Basic and acidic residues" evidence="1">
    <location>
        <begin position="501"/>
        <end position="511"/>
    </location>
</feature>
<dbReference type="InterPro" id="IPR029063">
    <property type="entry name" value="SAM-dependent_MTases_sf"/>
</dbReference>
<feature type="compositionally biased region" description="Basic and acidic residues" evidence="1">
    <location>
        <begin position="435"/>
        <end position="459"/>
    </location>
</feature>
<dbReference type="GO" id="GO:0008757">
    <property type="term" value="F:S-adenosylmethionine-dependent methyltransferase activity"/>
    <property type="evidence" value="ECO:0007669"/>
    <property type="project" value="InterPro"/>
</dbReference>
<dbReference type="Pfam" id="PF08241">
    <property type="entry name" value="Methyltransf_11"/>
    <property type="match status" value="1"/>
</dbReference>
<gene>
    <name evidence="3" type="ORF">PCAR00345_LOCUS37487</name>
    <name evidence="4" type="ORF">PCAR00345_LOCUS37488</name>
</gene>
<dbReference type="PANTHER" id="PTHR43036:SF2">
    <property type="entry name" value="OS04G0481300 PROTEIN"/>
    <property type="match status" value="1"/>
</dbReference>
<evidence type="ECO:0000256" key="1">
    <source>
        <dbReference type="SAM" id="MobiDB-lite"/>
    </source>
</evidence>
<feature type="compositionally biased region" description="Polar residues" evidence="1">
    <location>
        <begin position="464"/>
        <end position="474"/>
    </location>
</feature>
<dbReference type="PANTHER" id="PTHR43036">
    <property type="entry name" value="OSJNBB0011N17.9 PROTEIN"/>
    <property type="match status" value="1"/>
</dbReference>
<feature type="compositionally biased region" description="Low complexity" evidence="1">
    <location>
        <begin position="406"/>
        <end position="431"/>
    </location>
</feature>
<dbReference type="AlphaFoldDB" id="A0A6T0DMA1"/>
<organism evidence="3">
    <name type="scientific">Chrysotila carterae</name>
    <name type="common">Marine alga</name>
    <name type="synonym">Syracosphaera carterae</name>
    <dbReference type="NCBI Taxonomy" id="13221"/>
    <lineage>
        <taxon>Eukaryota</taxon>
        <taxon>Haptista</taxon>
        <taxon>Haptophyta</taxon>
        <taxon>Prymnesiophyceae</taxon>
        <taxon>Isochrysidales</taxon>
        <taxon>Isochrysidaceae</taxon>
        <taxon>Chrysotila</taxon>
    </lineage>
</organism>
<dbReference type="EMBL" id="HBIZ01060013">
    <property type="protein sequence ID" value="CAE0784780.1"/>
    <property type="molecule type" value="Transcribed_RNA"/>
</dbReference>
<dbReference type="InterPro" id="IPR013216">
    <property type="entry name" value="Methyltransf_11"/>
</dbReference>